<dbReference type="Gene3D" id="2.130.10.10">
    <property type="entry name" value="YVTN repeat-like/Quinoprotein amine dehydrogenase"/>
    <property type="match status" value="1"/>
</dbReference>
<keyword evidence="7" id="KW-0812">Transmembrane</keyword>
<feature type="domain" description="Pyrrolo-quinoline quinone repeat" evidence="8">
    <location>
        <begin position="635"/>
        <end position="754"/>
    </location>
</feature>
<feature type="compositionally biased region" description="Basic and acidic residues" evidence="6">
    <location>
        <begin position="68"/>
        <end position="77"/>
    </location>
</feature>
<dbReference type="PANTHER" id="PTHR19375">
    <property type="entry name" value="HEAT SHOCK PROTEIN 70KDA"/>
    <property type="match status" value="1"/>
</dbReference>
<keyword evidence="7" id="KW-0472">Membrane</keyword>
<feature type="compositionally biased region" description="Low complexity" evidence="6">
    <location>
        <begin position="402"/>
        <end position="416"/>
    </location>
</feature>
<organism evidence="9 10">
    <name type="scientific">Micromonospora humida</name>
    <dbReference type="NCBI Taxonomy" id="2809018"/>
    <lineage>
        <taxon>Bacteria</taxon>
        <taxon>Bacillati</taxon>
        <taxon>Actinomycetota</taxon>
        <taxon>Actinomycetes</taxon>
        <taxon>Micromonosporales</taxon>
        <taxon>Micromonosporaceae</taxon>
        <taxon>Micromonospora</taxon>
    </lineage>
</organism>
<sequence length="1008" mass="104239">MAGQQDGYALGVDLGTSNTVAVLRWPDGRTRPLLVDGQPILPSGVYADTEGRLHVGRDAQRLAQADPTRYEPNPKRRVDEPTVLLGDRSYAPAELLAATLWTVAEQAVATVGFLPPAVLTYPAAWEAPRRQVLHDALALAGWPSAAEHTMSGPVPVGTRLLREPVAAARYYTEVLRRPVPVGESVAVFDFGGGTLDVAVVRNEGADPWGDSGFTVIATGGMADLGGLDLDAALLARVGELVGDGQAALWARLTRPETTGQWRDRQQLWDNVRGAKEMLSRVAVAPVAVPGLETAVPLGRAELEQLATPLLTRAVARTREVVAEAGLTPDRLAGLFLVGGSSRVPLVARLLHAELGVAPTVLEQPELPVAEGALTDLPLPRPGRRPGSAGAAGPAPAQPSPAPAQASAELAQASTAPAQASATAAQVSAAATHYAAPGAPDAASAPVGPGDGRAANAAATLPGGAAPAGPGHTLPQEPNATLPAGPGATLVAGAGTAFGGTPVVGSGATPVPTPGGMPPDGTVPGGVPAQGGYPTGWPGVPPGAVPPPGTGAGPSTPVRRGRRRLWIGLGAGLALLGVLGAAALWFTRDRYPALEFHTLAEVARPAAGGDRPTAMFTAVLGDRAYLAYELSDDRLTVVAVDAGTGKQAWRNTITAGSEQWKGVRAVPGAVLVVADAAGDSTPRDVVVLDAGDGRERWRLPVQGDDAVHVTPERLVWVDRAGSRLVGLRLRDGRQEWTLDNPRSEYGDTRTTVLRVGTAQSVVGPAGFDGTSDTPWLGDADRLVQVGADRSVRVLDMDSGEVVRRRDGVADVSDRMVASGDRLYVVAEDRGYKLLGYDLGSFAEPTVLYSAGEQRRVTALVACGEHRACLLEVPEGDADRTEVVAATEGKGSRRWAAPGGQGLVPVGEHLLVRRELPKTSVSLFDPAGKAVLTDRKGVAARVDAGNLLVFAETPSSVEDDRSLAGVSKSGGLTEMGQLQGVRSESCAWNTSVIVCGAERDFVLYRFAGDG</sequence>
<feature type="region of interest" description="Disordered" evidence="6">
    <location>
        <begin position="438"/>
        <end position="487"/>
    </location>
</feature>
<dbReference type="InterPro" id="IPR043129">
    <property type="entry name" value="ATPase_NBD"/>
</dbReference>
<dbReference type="Gene3D" id="3.30.420.40">
    <property type="match status" value="2"/>
</dbReference>
<dbReference type="PROSITE" id="PS01036">
    <property type="entry name" value="HSP70_3"/>
    <property type="match status" value="1"/>
</dbReference>
<evidence type="ECO:0000313" key="10">
    <source>
        <dbReference type="Proteomes" id="UP001518872"/>
    </source>
</evidence>
<gene>
    <name evidence="9" type="ORF">JQX11_28535</name>
</gene>
<dbReference type="RefSeq" id="WP_204928034.1">
    <property type="nucleotide sequence ID" value="NZ_JAFEUC010000018.1"/>
</dbReference>
<evidence type="ECO:0000313" key="9">
    <source>
        <dbReference type="EMBL" id="MBM7080273.1"/>
    </source>
</evidence>
<evidence type="ECO:0000256" key="4">
    <source>
        <dbReference type="ARBA" id="ARBA00023016"/>
    </source>
</evidence>
<feature type="compositionally biased region" description="Low complexity" evidence="6">
    <location>
        <begin position="385"/>
        <end position="394"/>
    </location>
</feature>
<accession>A0ABS2J118</accession>
<keyword evidence="7" id="KW-1133">Transmembrane helix</keyword>
<dbReference type="Proteomes" id="UP001518872">
    <property type="component" value="Unassembled WGS sequence"/>
</dbReference>
<dbReference type="Pfam" id="PF13360">
    <property type="entry name" value="PQQ_2"/>
    <property type="match status" value="1"/>
</dbReference>
<evidence type="ECO:0000256" key="2">
    <source>
        <dbReference type="ARBA" id="ARBA00022741"/>
    </source>
</evidence>
<feature type="region of interest" description="Disordered" evidence="6">
    <location>
        <begin position="56"/>
        <end position="77"/>
    </location>
</feature>
<reference evidence="9 10" key="1">
    <citation type="submission" date="2021-02" db="EMBL/GenBank/DDBJ databases">
        <authorList>
            <person name="Ra J.-S."/>
        </authorList>
    </citation>
    <scope>NUCLEOTIDE SEQUENCE [LARGE SCALE GENOMIC DNA]</scope>
    <source>
        <strain evidence="9 10">MMS20-R1-14</strain>
    </source>
</reference>
<keyword evidence="10" id="KW-1185">Reference proteome</keyword>
<comment type="similarity">
    <text evidence="1">Belongs to the heat shock protein 70 family.</text>
</comment>
<dbReference type="InterPro" id="IPR002372">
    <property type="entry name" value="PQQ_rpt_dom"/>
</dbReference>
<keyword evidence="5" id="KW-0143">Chaperone</keyword>
<dbReference type="Gene3D" id="3.90.640.10">
    <property type="entry name" value="Actin, Chain A, domain 4"/>
    <property type="match status" value="1"/>
</dbReference>
<dbReference type="SUPFAM" id="SSF53067">
    <property type="entry name" value="Actin-like ATPase domain"/>
    <property type="match status" value="2"/>
</dbReference>
<dbReference type="SUPFAM" id="SSF50998">
    <property type="entry name" value="Quinoprotein alcohol dehydrogenase-like"/>
    <property type="match status" value="1"/>
</dbReference>
<evidence type="ECO:0000256" key="7">
    <source>
        <dbReference type="SAM" id="Phobius"/>
    </source>
</evidence>
<name>A0ABS2J118_9ACTN</name>
<feature type="transmembrane region" description="Helical" evidence="7">
    <location>
        <begin position="564"/>
        <end position="585"/>
    </location>
</feature>
<dbReference type="PRINTS" id="PR00301">
    <property type="entry name" value="HEATSHOCK70"/>
</dbReference>
<evidence type="ECO:0000259" key="8">
    <source>
        <dbReference type="Pfam" id="PF13360"/>
    </source>
</evidence>
<keyword evidence="3" id="KW-0067">ATP-binding</keyword>
<evidence type="ECO:0000256" key="5">
    <source>
        <dbReference type="ARBA" id="ARBA00023186"/>
    </source>
</evidence>
<keyword evidence="4" id="KW-0346">Stress response</keyword>
<dbReference type="InterPro" id="IPR011047">
    <property type="entry name" value="Quinoprotein_ADH-like_sf"/>
</dbReference>
<keyword evidence="2" id="KW-0547">Nucleotide-binding</keyword>
<proteinExistence type="inferred from homology"/>
<dbReference type="InterPro" id="IPR018181">
    <property type="entry name" value="Heat_shock_70_CS"/>
</dbReference>
<dbReference type="EMBL" id="JAFEUC010000018">
    <property type="protein sequence ID" value="MBM7080273.1"/>
    <property type="molecule type" value="Genomic_DNA"/>
</dbReference>
<dbReference type="InterPro" id="IPR015943">
    <property type="entry name" value="WD40/YVTN_repeat-like_dom_sf"/>
</dbReference>
<feature type="region of interest" description="Disordered" evidence="6">
    <location>
        <begin position="373"/>
        <end position="416"/>
    </location>
</feature>
<feature type="compositionally biased region" description="Low complexity" evidence="6">
    <location>
        <begin position="438"/>
        <end position="470"/>
    </location>
</feature>
<evidence type="ECO:0000256" key="1">
    <source>
        <dbReference type="ARBA" id="ARBA00007381"/>
    </source>
</evidence>
<protein>
    <submittedName>
        <fullName evidence="9">Hsp70 family protein</fullName>
    </submittedName>
</protein>
<evidence type="ECO:0000256" key="6">
    <source>
        <dbReference type="SAM" id="MobiDB-lite"/>
    </source>
</evidence>
<evidence type="ECO:0000256" key="3">
    <source>
        <dbReference type="ARBA" id="ARBA00022840"/>
    </source>
</evidence>
<dbReference type="Pfam" id="PF00012">
    <property type="entry name" value="HSP70"/>
    <property type="match status" value="1"/>
</dbReference>
<comment type="caution">
    <text evidence="9">The sequence shown here is derived from an EMBL/GenBank/DDBJ whole genome shotgun (WGS) entry which is preliminary data.</text>
</comment>
<dbReference type="InterPro" id="IPR013126">
    <property type="entry name" value="Hsp_70_fam"/>
</dbReference>